<feature type="compositionally biased region" description="Basic and acidic residues" evidence="1">
    <location>
        <begin position="431"/>
        <end position="446"/>
    </location>
</feature>
<feature type="compositionally biased region" description="Acidic residues" evidence="1">
    <location>
        <begin position="107"/>
        <end position="116"/>
    </location>
</feature>
<accession>A0AAD4MAP6</accession>
<feature type="compositionally biased region" description="Basic and acidic residues" evidence="1">
    <location>
        <begin position="23"/>
        <end position="37"/>
    </location>
</feature>
<evidence type="ECO:0000313" key="3">
    <source>
        <dbReference type="Proteomes" id="UP001203297"/>
    </source>
</evidence>
<sequence>MTKEMPRWPSTWTQWSKFPIAHHEVIAHAHPGAEREAPGAGTPEQPIQAQNQDDSTSSQLPPSRAKTLRPASPESDATAISTEPAQSSMTVSPVQKSNFSEKALSQEDNDDVEPSDEPLSGYRESDPIEPEPTQPALNQPAVGLTVDPVPRESRRRPPNSEQPSRRSDRLANRRPSVARLDVTVPLIYVSRKTPLSVKQSILGAEEDPKLKPDEGAEVTRKSALKHIGKAGRNSVRRHSPESGDDVSPPAVQEDDSPPAPPPSEQTRPDPSSAIDELWTSTQGLMGKLFPGEDESSALPEAEKETPLSIRQGIASRGGRGSAQPLFFPGSSQAPKIQASPSPSESESESEKAASLLPRKTPTRSTPGGGPFRRLTEIASQDIRFSTSKNAQQFFKDTPSLKAKQPIITSYDGEDDEGSSSSSDDTEPSSHIPKERRAGAVSRRKEQGLSSLFE</sequence>
<keyword evidence="3" id="KW-1185">Reference proteome</keyword>
<feature type="compositionally biased region" description="Basic residues" evidence="1">
    <location>
        <begin position="222"/>
        <end position="237"/>
    </location>
</feature>
<dbReference type="EMBL" id="WTXG01000005">
    <property type="protein sequence ID" value="KAI0305599.1"/>
    <property type="molecule type" value="Genomic_DNA"/>
</dbReference>
<name>A0AAD4MAP6_9AGAM</name>
<proteinExistence type="predicted"/>
<feature type="compositionally biased region" description="Polar residues" evidence="1">
    <location>
        <begin position="45"/>
        <end position="61"/>
    </location>
</feature>
<evidence type="ECO:0000313" key="2">
    <source>
        <dbReference type="EMBL" id="KAI0305599.1"/>
    </source>
</evidence>
<dbReference type="Proteomes" id="UP001203297">
    <property type="component" value="Unassembled WGS sequence"/>
</dbReference>
<gene>
    <name evidence="2" type="ORF">B0F90DRAFT_1078376</name>
</gene>
<dbReference type="AlphaFoldDB" id="A0AAD4MAP6"/>
<protein>
    <submittedName>
        <fullName evidence="2">Uncharacterized protein</fullName>
    </submittedName>
</protein>
<organism evidence="2 3">
    <name type="scientific">Multifurca ochricompacta</name>
    <dbReference type="NCBI Taxonomy" id="376703"/>
    <lineage>
        <taxon>Eukaryota</taxon>
        <taxon>Fungi</taxon>
        <taxon>Dikarya</taxon>
        <taxon>Basidiomycota</taxon>
        <taxon>Agaricomycotina</taxon>
        <taxon>Agaricomycetes</taxon>
        <taxon>Russulales</taxon>
        <taxon>Russulaceae</taxon>
        <taxon>Multifurca</taxon>
    </lineage>
</organism>
<evidence type="ECO:0000256" key="1">
    <source>
        <dbReference type="SAM" id="MobiDB-lite"/>
    </source>
</evidence>
<feature type="region of interest" description="Disordered" evidence="1">
    <location>
        <begin position="23"/>
        <end position="453"/>
    </location>
</feature>
<feature type="compositionally biased region" description="Polar residues" evidence="1">
    <location>
        <begin position="382"/>
        <end position="394"/>
    </location>
</feature>
<feature type="compositionally biased region" description="Basic and acidic residues" evidence="1">
    <location>
        <begin position="206"/>
        <end position="220"/>
    </location>
</feature>
<feature type="compositionally biased region" description="Polar residues" evidence="1">
    <location>
        <begin position="78"/>
        <end position="100"/>
    </location>
</feature>
<comment type="caution">
    <text evidence="2">The sequence shown here is derived from an EMBL/GenBank/DDBJ whole genome shotgun (WGS) entry which is preliminary data.</text>
</comment>
<reference evidence="2" key="1">
    <citation type="journal article" date="2022" name="New Phytol.">
        <title>Evolutionary transition to the ectomycorrhizal habit in the genomes of a hyperdiverse lineage of mushroom-forming fungi.</title>
        <authorList>
            <person name="Looney B."/>
            <person name="Miyauchi S."/>
            <person name="Morin E."/>
            <person name="Drula E."/>
            <person name="Courty P.E."/>
            <person name="Kohler A."/>
            <person name="Kuo A."/>
            <person name="LaButti K."/>
            <person name="Pangilinan J."/>
            <person name="Lipzen A."/>
            <person name="Riley R."/>
            <person name="Andreopoulos W."/>
            <person name="He G."/>
            <person name="Johnson J."/>
            <person name="Nolan M."/>
            <person name="Tritt A."/>
            <person name="Barry K.W."/>
            <person name="Grigoriev I.V."/>
            <person name="Nagy L.G."/>
            <person name="Hibbett D."/>
            <person name="Henrissat B."/>
            <person name="Matheny P.B."/>
            <person name="Labbe J."/>
            <person name="Martin F.M."/>
        </authorList>
    </citation>
    <scope>NUCLEOTIDE SEQUENCE</scope>
    <source>
        <strain evidence="2">BPL690</strain>
    </source>
</reference>